<dbReference type="SUPFAM" id="SSF69318">
    <property type="entry name" value="Integrin alpha N-terminal domain"/>
    <property type="match status" value="1"/>
</dbReference>
<keyword evidence="1" id="KW-0732">Signal</keyword>
<feature type="domain" description="SbsA Ig-like" evidence="2">
    <location>
        <begin position="22"/>
        <end position="113"/>
    </location>
</feature>
<sequence length="570" mass="57659">MKTLLLSLSAIGALILEGQAQVPYVDTVVPAAQTVAVSRRAPVVVNFSHPMSSTPATLGAVRVFSSEQGGRLGGSASLSGRTVRFVPTRAFRPGEVLQLSVSAQAQSAAGVAMTWGLAQHFRAAAVGGTGVFGGGSEVPLASAVASVVLGDVDNDGDLDLLTTTQDQAVKVRLNDGRANFAGGSDYTTFPPTPNGRMDLGLGDVDNDGDLDLLVTNYDAQLVHVRLNNGQGSFGAGSDIAADGNPYALTLLDANADGYLDLVVATANSTSNAVVWLGNGTGAFAPLANPNRFDIGAPLTVADVDNDGDLDVLYYASGVIRRRLNDGFGHLQASTVVDAAGAPRHLQLADLNGDGFPDLVSGDSNNDRLLVAMNNGQGAFGSPTTYSVPDFTSGIGVADVDGDADLDLVVSSDASSVATTYLNNGGGGFTRGSATATGRVPMLLVTGDLDGDGDIDFVTGNLNGQSVSVRLNGGTGAPLAAAAGPSPTAALQAFPNPAHGLALVQLPAAATATPATLTLLDALGRPVRTETAALATYATAHPLDLTGLAPGLYLVRLAANGTTATQRLVVE</sequence>
<evidence type="ECO:0000313" key="4">
    <source>
        <dbReference type="EMBL" id="MDO7873368.1"/>
    </source>
</evidence>
<dbReference type="InterPro" id="IPR026444">
    <property type="entry name" value="Secre_tail"/>
</dbReference>
<dbReference type="InterPro" id="IPR032812">
    <property type="entry name" value="SbsA_Ig"/>
</dbReference>
<reference evidence="4" key="1">
    <citation type="submission" date="2023-07" db="EMBL/GenBank/DDBJ databases">
        <authorList>
            <person name="Kim M.K."/>
        </authorList>
    </citation>
    <scope>NUCLEOTIDE SEQUENCE</scope>
    <source>
        <strain evidence="4">ASUV-10-1</strain>
    </source>
</reference>
<dbReference type="PANTHER" id="PTHR46580:SF4">
    <property type="entry name" value="ATP_GTP-BINDING PROTEIN"/>
    <property type="match status" value="1"/>
</dbReference>
<protein>
    <submittedName>
        <fullName evidence="4">FG-GAP-like repeat-containing protein</fullName>
    </submittedName>
</protein>
<dbReference type="PANTHER" id="PTHR46580">
    <property type="entry name" value="SENSOR KINASE-RELATED"/>
    <property type="match status" value="1"/>
</dbReference>
<evidence type="ECO:0000256" key="1">
    <source>
        <dbReference type="ARBA" id="ARBA00022729"/>
    </source>
</evidence>
<dbReference type="Gene3D" id="2.130.10.130">
    <property type="entry name" value="Integrin alpha, N-terminal"/>
    <property type="match status" value="2"/>
</dbReference>
<keyword evidence="5" id="KW-1185">Reference proteome</keyword>
<proteinExistence type="predicted"/>
<dbReference type="NCBIfam" id="TIGR04183">
    <property type="entry name" value="Por_Secre_tail"/>
    <property type="match status" value="1"/>
</dbReference>
<feature type="domain" description="Secretion system C-terminal sorting" evidence="3">
    <location>
        <begin position="493"/>
        <end position="569"/>
    </location>
</feature>
<organism evidence="4 5">
    <name type="scientific">Hymenobacter aranciens</name>
    <dbReference type="NCBI Taxonomy" id="3063996"/>
    <lineage>
        <taxon>Bacteria</taxon>
        <taxon>Pseudomonadati</taxon>
        <taxon>Bacteroidota</taxon>
        <taxon>Cytophagia</taxon>
        <taxon>Cytophagales</taxon>
        <taxon>Hymenobacteraceae</taxon>
        <taxon>Hymenobacter</taxon>
    </lineage>
</organism>
<accession>A0ABT9B6U6</accession>
<dbReference type="Pfam" id="PF13205">
    <property type="entry name" value="Big_5"/>
    <property type="match status" value="1"/>
</dbReference>
<gene>
    <name evidence="4" type="ORF">Q5H93_01400</name>
</gene>
<dbReference type="Proteomes" id="UP001176429">
    <property type="component" value="Unassembled WGS sequence"/>
</dbReference>
<dbReference type="EMBL" id="JAUQSY010000001">
    <property type="protein sequence ID" value="MDO7873368.1"/>
    <property type="molecule type" value="Genomic_DNA"/>
</dbReference>
<evidence type="ECO:0000259" key="3">
    <source>
        <dbReference type="Pfam" id="PF18962"/>
    </source>
</evidence>
<evidence type="ECO:0000259" key="2">
    <source>
        <dbReference type="Pfam" id="PF13205"/>
    </source>
</evidence>
<dbReference type="Gene3D" id="2.60.40.3710">
    <property type="match status" value="1"/>
</dbReference>
<dbReference type="Pfam" id="PF18962">
    <property type="entry name" value="Por_Secre_tail"/>
    <property type="match status" value="1"/>
</dbReference>
<name>A0ABT9B6U6_9BACT</name>
<dbReference type="InterPro" id="IPR013517">
    <property type="entry name" value="FG-GAP"/>
</dbReference>
<evidence type="ECO:0000313" key="5">
    <source>
        <dbReference type="Proteomes" id="UP001176429"/>
    </source>
</evidence>
<dbReference type="InterPro" id="IPR028994">
    <property type="entry name" value="Integrin_alpha_N"/>
</dbReference>
<dbReference type="Pfam" id="PF13517">
    <property type="entry name" value="FG-GAP_3"/>
    <property type="match status" value="3"/>
</dbReference>
<comment type="caution">
    <text evidence="4">The sequence shown here is derived from an EMBL/GenBank/DDBJ whole genome shotgun (WGS) entry which is preliminary data.</text>
</comment>
<dbReference type="RefSeq" id="WP_305004683.1">
    <property type="nucleotide sequence ID" value="NZ_JAUQSY010000001.1"/>
</dbReference>